<proteinExistence type="predicted"/>
<organism evidence="3 4">
    <name type="scientific">Streptomyces albidoflavus</name>
    <dbReference type="NCBI Taxonomy" id="1886"/>
    <lineage>
        <taxon>Bacteria</taxon>
        <taxon>Bacillati</taxon>
        <taxon>Actinomycetota</taxon>
        <taxon>Actinomycetes</taxon>
        <taxon>Kitasatosporales</taxon>
        <taxon>Streptomycetaceae</taxon>
        <taxon>Streptomyces</taxon>
        <taxon>Streptomyces albidoflavus group</taxon>
    </lineage>
</organism>
<dbReference type="PANTHER" id="PTHR48104">
    <property type="entry name" value="METACASPASE-4"/>
    <property type="match status" value="1"/>
</dbReference>
<name>A0AA37FG94_9ACTN</name>
<dbReference type="GO" id="GO:0006508">
    <property type="term" value="P:proteolysis"/>
    <property type="evidence" value="ECO:0007669"/>
    <property type="project" value="InterPro"/>
</dbReference>
<protein>
    <recommendedName>
        <fullName evidence="2">Peptidase C14 caspase domain-containing protein</fullName>
    </recommendedName>
</protein>
<evidence type="ECO:0000313" key="4">
    <source>
        <dbReference type="Proteomes" id="UP001051844"/>
    </source>
</evidence>
<feature type="region of interest" description="Disordered" evidence="1">
    <location>
        <begin position="1"/>
        <end position="20"/>
    </location>
</feature>
<evidence type="ECO:0000313" key="3">
    <source>
        <dbReference type="EMBL" id="GHI48243.1"/>
    </source>
</evidence>
<dbReference type="Proteomes" id="UP001051844">
    <property type="component" value="Unassembled WGS sequence"/>
</dbReference>
<dbReference type="Pfam" id="PF00656">
    <property type="entry name" value="Peptidase_C14"/>
    <property type="match status" value="1"/>
</dbReference>
<dbReference type="InterPro" id="IPR011600">
    <property type="entry name" value="Pept_C14_caspase"/>
</dbReference>
<gene>
    <name evidence="3" type="ORF">ScoT_44170</name>
</gene>
<comment type="caution">
    <text evidence="3">The sequence shown here is derived from an EMBL/GenBank/DDBJ whole genome shotgun (WGS) entry which is preliminary data.</text>
</comment>
<dbReference type="AlphaFoldDB" id="A0AA37FG94"/>
<reference evidence="3" key="1">
    <citation type="submission" date="2022-09" db="EMBL/GenBank/DDBJ databases">
        <title>Whole genome shotgun sequence of Streptomyces albidoflavus NBRC 12854.</title>
        <authorList>
            <person name="Komaki H."/>
            <person name="Tamura T."/>
        </authorList>
    </citation>
    <scope>NUCLEOTIDE SEQUENCE</scope>
    <source>
        <strain evidence="3">NBRC 12854</strain>
    </source>
</reference>
<accession>A0AA37FG94</accession>
<dbReference type="InterPro" id="IPR050452">
    <property type="entry name" value="Metacaspase"/>
</dbReference>
<dbReference type="EMBL" id="BNDZ01000005">
    <property type="protein sequence ID" value="GHI48243.1"/>
    <property type="molecule type" value="Genomic_DNA"/>
</dbReference>
<evidence type="ECO:0000259" key="2">
    <source>
        <dbReference type="Pfam" id="PF00656"/>
    </source>
</evidence>
<dbReference type="Gene3D" id="3.40.50.1460">
    <property type="match status" value="1"/>
</dbReference>
<dbReference type="GO" id="GO:0005737">
    <property type="term" value="C:cytoplasm"/>
    <property type="evidence" value="ECO:0007669"/>
    <property type="project" value="TreeGrafter"/>
</dbReference>
<dbReference type="PANTHER" id="PTHR48104:SF30">
    <property type="entry name" value="METACASPASE-1"/>
    <property type="match status" value="1"/>
</dbReference>
<sequence length="669" mass="69206">MATERQPVGPGTSPGGRAGATIPVMGETYALLVGIDAYPEPLRSLRGCLADVAAVGAMVRARTGGAAHLTELADEKATVDAVAGGLRLLAERAGPGDTVFFWYSGHGTTFDAEGPALLTEPSGRSQALACHDGPLLDRQLGTLLDAVAATGAHVAACLDCCHSAGATREGTATVRWTPPAPHWRVRTPGPGVRDAAPLPEGRRRHVLLAACQNHQTAKEIALGTGHRGAFSVSLLDAVAAAPAWSTYRELLAAAGARVERTVHDQHPALYPAELDGPADTAFLGEAPRRGATAPFLLRRAEAGWEVDCGAGHGLPQGSGAAVAGTEFTTLPRPGAAPLPGLRLTARAVQPARTLVEPAGWVPDPATVHPVALSALALPAATLSLEGSGPGREALEQAVLRSGPGGGPTPLLRLTPETAPPAGPGPHVRAVLDGTGVRLLRRDGSPFLGAPLPLTGPREAAAVVAGLVGMARWHGIRDLAAPPSPYDAAVRLEIALWDEPDRLLRPDRTGTLVVPYTWGPEGPRPPVLSVRLRHTGAVHAPLWCALLDLNDRYGCSPALFPGDHVHPGRTGHALGGQAVVFSLPPGRTPRSGASATDWLTLLVAPRELNTAPFHLTPWEPGGRATRDLPGPPAGPADDGVLRLDPAHRDLGGAALGGWSSRTLRLHTYVP</sequence>
<feature type="region of interest" description="Disordered" evidence="1">
    <location>
        <begin position="614"/>
        <end position="636"/>
    </location>
</feature>
<feature type="domain" description="Peptidase C14 caspase" evidence="2">
    <location>
        <begin position="29"/>
        <end position="273"/>
    </location>
</feature>
<dbReference type="GO" id="GO:0004197">
    <property type="term" value="F:cysteine-type endopeptidase activity"/>
    <property type="evidence" value="ECO:0007669"/>
    <property type="project" value="InterPro"/>
</dbReference>
<evidence type="ECO:0000256" key="1">
    <source>
        <dbReference type="SAM" id="MobiDB-lite"/>
    </source>
</evidence>